<evidence type="ECO:0000259" key="2">
    <source>
        <dbReference type="PROSITE" id="PS50103"/>
    </source>
</evidence>
<evidence type="ECO:0000313" key="4">
    <source>
        <dbReference type="EMBL" id="EZG56483.1"/>
    </source>
</evidence>
<dbReference type="eggNOG" id="KOG1902">
    <property type="taxonomic scope" value="Eukaryota"/>
</dbReference>
<dbReference type="SMART" id="SM00356">
    <property type="entry name" value="ZnF_C3H1"/>
    <property type="match status" value="3"/>
</dbReference>
<evidence type="ECO:0000259" key="3">
    <source>
        <dbReference type="PROSITE" id="PS50882"/>
    </source>
</evidence>
<dbReference type="InterPro" id="IPR045168">
    <property type="entry name" value="YTH_prot"/>
</dbReference>
<dbReference type="Pfam" id="PF04146">
    <property type="entry name" value="YTH"/>
    <property type="match status" value="1"/>
</dbReference>
<dbReference type="eggNOG" id="KOG1040">
    <property type="taxonomic scope" value="Eukaryota"/>
</dbReference>
<dbReference type="EMBL" id="AFNH02000774">
    <property type="protein sequence ID" value="EZG56483.1"/>
    <property type="molecule type" value="Genomic_DNA"/>
</dbReference>
<organism evidence="4 5">
    <name type="scientific">Gregarina niphandrodes</name>
    <name type="common">Septate eugregarine</name>
    <dbReference type="NCBI Taxonomy" id="110365"/>
    <lineage>
        <taxon>Eukaryota</taxon>
        <taxon>Sar</taxon>
        <taxon>Alveolata</taxon>
        <taxon>Apicomplexa</taxon>
        <taxon>Conoidasida</taxon>
        <taxon>Gregarinasina</taxon>
        <taxon>Eugregarinorida</taxon>
        <taxon>Gregarinidae</taxon>
        <taxon>Gregarina</taxon>
    </lineage>
</organism>
<dbReference type="PROSITE" id="PS50882">
    <property type="entry name" value="YTH"/>
    <property type="match status" value="1"/>
</dbReference>
<dbReference type="InterPro" id="IPR000571">
    <property type="entry name" value="Znf_CCCH"/>
</dbReference>
<evidence type="ECO:0000256" key="1">
    <source>
        <dbReference type="PROSITE-ProRule" id="PRU00723"/>
    </source>
</evidence>
<keyword evidence="1" id="KW-0479">Metal-binding</keyword>
<feature type="zinc finger region" description="C3H1-type" evidence="1">
    <location>
        <begin position="39"/>
        <end position="66"/>
    </location>
</feature>
<dbReference type="GO" id="GO:1990247">
    <property type="term" value="F:N6-methyladenosine-containing RNA reader activity"/>
    <property type="evidence" value="ECO:0007669"/>
    <property type="project" value="TreeGrafter"/>
</dbReference>
<keyword evidence="1" id="KW-0862">Zinc</keyword>
<feature type="domain" description="C3H1-type" evidence="2">
    <location>
        <begin position="39"/>
        <end position="66"/>
    </location>
</feature>
<protein>
    <submittedName>
        <fullName evidence="4">YT521-B-like domain protein</fullName>
    </submittedName>
</protein>
<keyword evidence="1" id="KW-0863">Zinc-finger</keyword>
<dbReference type="Proteomes" id="UP000019763">
    <property type="component" value="Unassembled WGS sequence"/>
</dbReference>
<dbReference type="Gene3D" id="4.10.1000.10">
    <property type="entry name" value="Zinc finger, CCCH-type"/>
    <property type="match status" value="1"/>
</dbReference>
<dbReference type="Gene3D" id="3.10.590.10">
    <property type="entry name" value="ph1033 like domains"/>
    <property type="match status" value="1"/>
</dbReference>
<reference evidence="4" key="1">
    <citation type="submission" date="2013-12" db="EMBL/GenBank/DDBJ databases">
        <authorList>
            <person name="Omoto C.K."/>
            <person name="Sibley D."/>
            <person name="Venepally P."/>
            <person name="Hadjithomas M."/>
            <person name="Karamycheva S."/>
            <person name="Brunk B."/>
            <person name="Roos D."/>
            <person name="Caler E."/>
            <person name="Lorenzi H."/>
        </authorList>
    </citation>
    <scope>NUCLEOTIDE SEQUENCE</scope>
</reference>
<dbReference type="InterPro" id="IPR007275">
    <property type="entry name" value="YTH_domain"/>
</dbReference>
<feature type="domain" description="C3H1-type" evidence="2">
    <location>
        <begin position="118"/>
        <end position="145"/>
    </location>
</feature>
<dbReference type="GO" id="GO:0008270">
    <property type="term" value="F:zinc ion binding"/>
    <property type="evidence" value="ECO:0007669"/>
    <property type="project" value="UniProtKB-KW"/>
</dbReference>
<name>A0A023B4A3_GRENI</name>
<gene>
    <name evidence="4" type="ORF">GNI_103590</name>
</gene>
<dbReference type="PANTHER" id="PTHR12357:SF3">
    <property type="entry name" value="YTH DOMAIN-CONTAINING PROTEIN 1"/>
    <property type="match status" value="1"/>
</dbReference>
<dbReference type="GO" id="GO:0003729">
    <property type="term" value="F:mRNA binding"/>
    <property type="evidence" value="ECO:0007669"/>
    <property type="project" value="TreeGrafter"/>
</dbReference>
<dbReference type="GO" id="GO:0048024">
    <property type="term" value="P:regulation of mRNA splicing, via spliceosome"/>
    <property type="evidence" value="ECO:0007669"/>
    <property type="project" value="TreeGrafter"/>
</dbReference>
<sequence>MKNDVEYEFESCVPFIAERFYLSSSTSEEGGRETSRRPARHEIVCRHWLRGICIKESRCDFLHVFDDSRMPYCRNQKRHGRCVDQVLGFCALKHDQQEVRGAGSNRTRERSPAMTQSTNGGDVCMRYLFGYCSHGPACHQQHIRLERRDLPLAPLPDWYLSLIISSYDGHQSGNAVHQSAPSGAGGAGASGLLLGVPALSEEERQQSTQTWTGFVERLTGRSTAYHPLEELLPTTSLCPNGDSNRGVGGPKIRCFVIKSGKIENILTSVQRGIWATGKNNQEKLRQAWLTCDHVVLLMSANESGGFQGYARMASGFDETLYPRIWGSFSNKLSPNFRVQWLKQAKLDFEALSAFTNPWNENRPLKKSRDGQEMPLEIAEAICSRLYNAPSEDLLLGTPLQDLPRIDHLTFFNLSPKEQLVLETKIGLRQPPSAPQTVTPQNLVYSFNKNDLGIIPRPIQPPQPVNLPNGMRTELTDSDVTVKLSRRMWRMVLRNPFE</sequence>
<dbReference type="CDD" id="cd21134">
    <property type="entry name" value="YTH"/>
    <property type="match status" value="1"/>
</dbReference>
<dbReference type="OMA" id="KNNYCAD"/>
<accession>A0A023B4A3</accession>
<comment type="caution">
    <text evidence="4">The sequence shown here is derived from an EMBL/GenBank/DDBJ whole genome shotgun (WGS) entry which is preliminary data.</text>
</comment>
<feature type="zinc finger region" description="C3H1-type" evidence="1">
    <location>
        <begin position="118"/>
        <end position="145"/>
    </location>
</feature>
<dbReference type="AlphaFoldDB" id="A0A023B4A3"/>
<proteinExistence type="predicted"/>
<dbReference type="PANTHER" id="PTHR12357">
    <property type="entry name" value="YTH YT521-B HOMOLOGY DOMAIN-CONTAINING"/>
    <property type="match status" value="1"/>
</dbReference>
<feature type="domain" description="YTH" evidence="3">
    <location>
        <begin position="252"/>
        <end position="385"/>
    </location>
</feature>
<evidence type="ECO:0000313" key="5">
    <source>
        <dbReference type="Proteomes" id="UP000019763"/>
    </source>
</evidence>
<dbReference type="VEuPathDB" id="CryptoDB:GNI_103590"/>
<keyword evidence="5" id="KW-1185">Reference proteome</keyword>
<dbReference type="RefSeq" id="XP_011131258.1">
    <property type="nucleotide sequence ID" value="XM_011132956.1"/>
</dbReference>
<dbReference type="GeneID" id="22913678"/>
<dbReference type="GO" id="GO:0000398">
    <property type="term" value="P:mRNA splicing, via spliceosome"/>
    <property type="evidence" value="ECO:0007669"/>
    <property type="project" value="TreeGrafter"/>
</dbReference>
<dbReference type="PROSITE" id="PS50103">
    <property type="entry name" value="ZF_C3H1"/>
    <property type="match status" value="2"/>
</dbReference>
<dbReference type="GO" id="GO:0005654">
    <property type="term" value="C:nucleoplasm"/>
    <property type="evidence" value="ECO:0007669"/>
    <property type="project" value="TreeGrafter"/>
</dbReference>
<dbReference type="OrthoDB" id="1914176at2759"/>